<dbReference type="Gene3D" id="2.60.120.260">
    <property type="entry name" value="Galactose-binding domain-like"/>
    <property type="match status" value="1"/>
</dbReference>
<reference evidence="3" key="1">
    <citation type="journal article" date="2020" name="mSystems">
        <title>Genome- and Community-Level Interaction Insights into Carbon Utilization and Element Cycling Functions of Hydrothermarchaeota in Hydrothermal Sediment.</title>
        <authorList>
            <person name="Zhou Z."/>
            <person name="Liu Y."/>
            <person name="Xu W."/>
            <person name="Pan J."/>
            <person name="Luo Z.H."/>
            <person name="Li M."/>
        </authorList>
    </citation>
    <scope>NUCLEOTIDE SEQUENCE [LARGE SCALE GENOMIC DNA]</scope>
    <source>
        <strain evidence="3">SpSt-192</strain>
    </source>
</reference>
<dbReference type="GO" id="GO:0008239">
    <property type="term" value="F:dipeptidyl-peptidase activity"/>
    <property type="evidence" value="ECO:0007669"/>
    <property type="project" value="InterPro"/>
</dbReference>
<dbReference type="InterPro" id="IPR013736">
    <property type="entry name" value="Xaa-Pro_dipept_C"/>
</dbReference>
<dbReference type="Pfam" id="PF08530">
    <property type="entry name" value="PepX_C"/>
    <property type="match status" value="1"/>
</dbReference>
<dbReference type="PANTHER" id="PTHR43056">
    <property type="entry name" value="PEPTIDASE S9 PROLYL OLIGOPEPTIDASE"/>
    <property type="match status" value="1"/>
</dbReference>
<feature type="domain" description="Xaa-Pro dipeptidyl-peptidase C-terminal" evidence="2">
    <location>
        <begin position="329"/>
        <end position="627"/>
    </location>
</feature>
<dbReference type="Gene3D" id="1.10.3020.10">
    <property type="entry name" value="alpha-amino acid ester hydrolase ( Helical cap domain)"/>
    <property type="match status" value="1"/>
</dbReference>
<dbReference type="SUPFAM" id="SSF53474">
    <property type="entry name" value="alpha/beta-Hydrolases"/>
    <property type="match status" value="1"/>
</dbReference>
<gene>
    <name evidence="3" type="ORF">ENP13_05015</name>
</gene>
<dbReference type="PANTHER" id="PTHR43056:SF10">
    <property type="entry name" value="COCE_NOND FAMILY, PUTATIVE (AFU_ORTHOLOGUE AFUA_7G00600)-RELATED"/>
    <property type="match status" value="1"/>
</dbReference>
<dbReference type="SUPFAM" id="SSF49785">
    <property type="entry name" value="Galactose-binding domain-like"/>
    <property type="match status" value="1"/>
</dbReference>
<comment type="caution">
    <text evidence="3">The sequence shown here is derived from an EMBL/GenBank/DDBJ whole genome shotgun (WGS) entry which is preliminary data.</text>
</comment>
<dbReference type="Gene3D" id="3.40.50.1820">
    <property type="entry name" value="alpha/beta hydrolase"/>
    <property type="match status" value="1"/>
</dbReference>
<accession>A0A7C2WH83</accession>
<dbReference type="InterPro" id="IPR008979">
    <property type="entry name" value="Galactose-bd-like_sf"/>
</dbReference>
<keyword evidence="1 3" id="KW-0378">Hydrolase</keyword>
<dbReference type="InterPro" id="IPR050585">
    <property type="entry name" value="Xaa-Pro_dipeptidyl-ppase/CocE"/>
</dbReference>
<dbReference type="InterPro" id="IPR029058">
    <property type="entry name" value="AB_hydrolase_fold"/>
</dbReference>
<dbReference type="Pfam" id="PF02129">
    <property type="entry name" value="Peptidase_S15"/>
    <property type="match status" value="1"/>
</dbReference>
<dbReference type="InterPro" id="IPR005674">
    <property type="entry name" value="CocE/Ser_esterase"/>
</dbReference>
<dbReference type="NCBIfam" id="TIGR00976">
    <property type="entry name" value="CocE_NonD"/>
    <property type="match status" value="2"/>
</dbReference>
<evidence type="ECO:0000313" key="3">
    <source>
        <dbReference type="EMBL" id="HEX70586.1"/>
    </source>
</evidence>
<dbReference type="InterPro" id="IPR000383">
    <property type="entry name" value="Xaa-Pro-like_dom"/>
</dbReference>
<name>A0A7C2WH83_9BACT</name>
<dbReference type="SMART" id="SM00939">
    <property type="entry name" value="PepX_C"/>
    <property type="match status" value="1"/>
</dbReference>
<protein>
    <submittedName>
        <fullName evidence="3">CocE/NonD family hydrolase</fullName>
    </submittedName>
</protein>
<dbReference type="AlphaFoldDB" id="A0A7C2WH83"/>
<organism evidence="3">
    <name type="scientific">Thermorudis sp</name>
    <dbReference type="NCBI Taxonomy" id="1969470"/>
    <lineage>
        <taxon>Bacteria</taxon>
        <taxon>Pseudomonadati</taxon>
        <taxon>Thermomicrobiota</taxon>
        <taxon>Thermomicrobia</taxon>
        <taxon>Thermomicrobia incertae sedis</taxon>
        <taxon>Thermorudis</taxon>
    </lineage>
</organism>
<sequence>MAHRASSRPEHGVVVALDLMVPMRDGVRLATDVYLPAAGGSALPGPFPTLLIRTPYDKRGQETAVKMGEYFARRGYVVAIQDCRGRYRSEGSFTFLVQEPEDGYDTVAWLTQQPWCNGKVGTLGTSYLAWVQNALACLNPPGLAAMYVNQGGASAYHSSVRHNGAFELRFMAWAFMGAATSPEAMADPTIQAALTSTRFRDWLARLPLRPGLSPLSLVPAYERWMFDIWTRGDYDEYWEQPGFNFLAHVDRHADVPMLFCGGWYDSYTRSTLENFVAFSRRKRGPVRAIVGPWTHGTETPDLTYAGDIELGPAASIAGNLAEDVYDHHLRFFDWWLKGLDTGMAEEPPLRIFVMGGGDGHRTPQGRLYHGGAWREEREWPLARAIETPFYLQPGGGLAPRPPEADEASTSFRFDPADPVPTVGGNISSLADFYPVPPEIAARVRLEERWASIVAVGGQNQRTSAAIFGARPPYLPLASRPDVLVFQTEPLAEPVEVTGPITAVLWVSSSAPDTDITVKLVDVYPPNPDYPEGYALNLSDSIFRLRYHAGWDRPQALEPGQIYRIEIPMYPTSNLFGAGHRIRVDISSSNFPRFDVNPNTGEPLGRHTRTQVAINTIHHDRAHPSHLLLPLVPR</sequence>
<proteinExistence type="predicted"/>
<evidence type="ECO:0000259" key="2">
    <source>
        <dbReference type="SMART" id="SM00939"/>
    </source>
</evidence>
<evidence type="ECO:0000256" key="1">
    <source>
        <dbReference type="ARBA" id="ARBA00022801"/>
    </source>
</evidence>
<dbReference type="EMBL" id="DSID01000391">
    <property type="protein sequence ID" value="HEX70586.1"/>
    <property type="molecule type" value="Genomic_DNA"/>
</dbReference>